<dbReference type="Pfam" id="PF14492">
    <property type="entry name" value="EFG_III"/>
    <property type="match status" value="1"/>
</dbReference>
<feature type="binding site" evidence="7">
    <location>
        <begin position="20"/>
        <end position="27"/>
    </location>
    <ligand>
        <name>GTP</name>
        <dbReference type="ChEBI" id="CHEBI:37565"/>
    </ligand>
</feature>
<evidence type="ECO:0000313" key="11">
    <source>
        <dbReference type="Proteomes" id="UP000186309"/>
    </source>
</evidence>
<dbReference type="InterPro" id="IPR020568">
    <property type="entry name" value="Ribosomal_Su5_D2-typ_SF"/>
</dbReference>
<dbReference type="CDD" id="cd03713">
    <property type="entry name" value="EFG_mtEFG_C"/>
    <property type="match status" value="1"/>
</dbReference>
<accession>A0A1U7CQG0</accession>
<evidence type="ECO:0000256" key="8">
    <source>
        <dbReference type="NCBIfam" id="TIGR00484"/>
    </source>
</evidence>
<dbReference type="CDD" id="cd04088">
    <property type="entry name" value="EFG_mtEFG_II"/>
    <property type="match status" value="1"/>
</dbReference>
<dbReference type="SUPFAM" id="SSF50447">
    <property type="entry name" value="Translation proteins"/>
    <property type="match status" value="1"/>
</dbReference>
<dbReference type="Gene3D" id="3.30.70.870">
    <property type="entry name" value="Elongation Factor G (Translational Gtpase), domain 3"/>
    <property type="match status" value="1"/>
</dbReference>
<dbReference type="SMART" id="SM00838">
    <property type="entry name" value="EFG_C"/>
    <property type="match status" value="1"/>
</dbReference>
<feature type="binding site" evidence="7">
    <location>
        <begin position="89"/>
        <end position="93"/>
    </location>
    <ligand>
        <name>GTP</name>
        <dbReference type="ChEBI" id="CHEBI:37565"/>
    </ligand>
</feature>
<comment type="subcellular location">
    <subcellularLocation>
        <location evidence="7">Cytoplasm</location>
    </subcellularLocation>
</comment>
<dbReference type="FunFam" id="3.40.50.300:FF:000029">
    <property type="entry name" value="Elongation factor G"/>
    <property type="match status" value="1"/>
</dbReference>
<dbReference type="SUPFAM" id="SSF54211">
    <property type="entry name" value="Ribosomal protein S5 domain 2-like"/>
    <property type="match status" value="1"/>
</dbReference>
<gene>
    <name evidence="10" type="primary">fusA_2</name>
    <name evidence="7" type="synonym">fusA</name>
    <name evidence="10" type="ORF">BSF38_02665</name>
</gene>
<dbReference type="PRINTS" id="PR00315">
    <property type="entry name" value="ELONGATNFCT"/>
</dbReference>
<dbReference type="PROSITE" id="PS00301">
    <property type="entry name" value="G_TR_1"/>
    <property type="match status" value="1"/>
</dbReference>
<dbReference type="InterPro" id="IPR000640">
    <property type="entry name" value="EFG_V-like"/>
</dbReference>
<dbReference type="InterPro" id="IPR031157">
    <property type="entry name" value="G_TR_CS"/>
</dbReference>
<dbReference type="KEGG" id="pbor:BSF38_02665"/>
<feature type="binding site" evidence="7">
    <location>
        <begin position="143"/>
        <end position="146"/>
    </location>
    <ligand>
        <name>GTP</name>
        <dbReference type="ChEBI" id="CHEBI:37565"/>
    </ligand>
</feature>
<dbReference type="PROSITE" id="PS51722">
    <property type="entry name" value="G_TR_2"/>
    <property type="match status" value="1"/>
</dbReference>
<dbReference type="InterPro" id="IPR009000">
    <property type="entry name" value="Transl_B-barrel_sf"/>
</dbReference>
<evidence type="ECO:0000256" key="6">
    <source>
        <dbReference type="ARBA" id="ARBA00024731"/>
    </source>
</evidence>
<keyword evidence="11" id="KW-1185">Reference proteome</keyword>
<dbReference type="InterPro" id="IPR041095">
    <property type="entry name" value="EFG_II"/>
</dbReference>
<dbReference type="InterPro" id="IPR035647">
    <property type="entry name" value="EFG_III/V"/>
</dbReference>
<dbReference type="HAMAP" id="MF_00054_B">
    <property type="entry name" value="EF_G_EF_2_B"/>
    <property type="match status" value="1"/>
</dbReference>
<dbReference type="SUPFAM" id="SSF54980">
    <property type="entry name" value="EF-G C-terminal domain-like"/>
    <property type="match status" value="2"/>
</dbReference>
<dbReference type="Gene3D" id="3.30.70.240">
    <property type="match status" value="1"/>
</dbReference>
<dbReference type="STRING" id="1387353.BSF38_02665"/>
<name>A0A1U7CQG0_9BACT</name>
<evidence type="ECO:0000313" key="10">
    <source>
        <dbReference type="EMBL" id="APW61161.1"/>
    </source>
</evidence>
<proteinExistence type="inferred from homology"/>
<dbReference type="SMART" id="SM00889">
    <property type="entry name" value="EFG_IV"/>
    <property type="match status" value="1"/>
</dbReference>
<evidence type="ECO:0000256" key="4">
    <source>
        <dbReference type="ARBA" id="ARBA00022917"/>
    </source>
</evidence>
<evidence type="ECO:0000259" key="9">
    <source>
        <dbReference type="PROSITE" id="PS51722"/>
    </source>
</evidence>
<dbReference type="FunFam" id="2.40.30.10:FF:000006">
    <property type="entry name" value="Elongation factor G"/>
    <property type="match status" value="1"/>
</dbReference>
<dbReference type="GO" id="GO:0003924">
    <property type="term" value="F:GTPase activity"/>
    <property type="evidence" value="ECO:0007669"/>
    <property type="project" value="InterPro"/>
</dbReference>
<keyword evidence="7" id="KW-0963">Cytoplasm</keyword>
<evidence type="ECO:0000256" key="3">
    <source>
        <dbReference type="ARBA" id="ARBA00022768"/>
    </source>
</evidence>
<evidence type="ECO:0000256" key="1">
    <source>
        <dbReference type="ARBA" id="ARBA00005870"/>
    </source>
</evidence>
<dbReference type="InterPro" id="IPR027417">
    <property type="entry name" value="P-loop_NTPase"/>
</dbReference>
<dbReference type="InterPro" id="IPR053905">
    <property type="entry name" value="EF-G-like_DII"/>
</dbReference>
<dbReference type="Pfam" id="PF03764">
    <property type="entry name" value="EFG_IV"/>
    <property type="match status" value="1"/>
</dbReference>
<dbReference type="Gene3D" id="2.40.30.10">
    <property type="entry name" value="Translation factors"/>
    <property type="match status" value="1"/>
</dbReference>
<dbReference type="InterPro" id="IPR009022">
    <property type="entry name" value="EFG_III"/>
</dbReference>
<dbReference type="InterPro" id="IPR035649">
    <property type="entry name" value="EFG_V"/>
</dbReference>
<keyword evidence="3 7" id="KW-0251">Elongation factor</keyword>
<dbReference type="Pfam" id="PF22042">
    <property type="entry name" value="EF-G_D2"/>
    <property type="match status" value="1"/>
</dbReference>
<dbReference type="CDD" id="cd16262">
    <property type="entry name" value="EFG_III"/>
    <property type="match status" value="1"/>
</dbReference>
<dbReference type="PANTHER" id="PTHR43261:SF1">
    <property type="entry name" value="RIBOSOME-RELEASING FACTOR 2, MITOCHONDRIAL"/>
    <property type="match status" value="1"/>
</dbReference>
<organism evidence="10 11">
    <name type="scientific">Paludisphaera borealis</name>
    <dbReference type="NCBI Taxonomy" id="1387353"/>
    <lineage>
        <taxon>Bacteria</taxon>
        <taxon>Pseudomonadati</taxon>
        <taxon>Planctomycetota</taxon>
        <taxon>Planctomycetia</taxon>
        <taxon>Isosphaerales</taxon>
        <taxon>Isosphaeraceae</taxon>
        <taxon>Paludisphaera</taxon>
    </lineage>
</organism>
<dbReference type="Pfam" id="PF00009">
    <property type="entry name" value="GTP_EFTU"/>
    <property type="match status" value="1"/>
</dbReference>
<keyword evidence="2 7" id="KW-0547">Nucleotide-binding</keyword>
<dbReference type="InterPro" id="IPR005517">
    <property type="entry name" value="Transl_elong_EFG/EF2_IV"/>
</dbReference>
<evidence type="ECO:0000256" key="5">
    <source>
        <dbReference type="ARBA" id="ARBA00023134"/>
    </source>
</evidence>
<dbReference type="GO" id="GO:0005525">
    <property type="term" value="F:GTP binding"/>
    <property type="evidence" value="ECO:0007669"/>
    <property type="project" value="UniProtKB-UniRule"/>
</dbReference>
<feature type="domain" description="Tr-type G" evidence="9">
    <location>
        <begin position="11"/>
        <end position="299"/>
    </location>
</feature>
<dbReference type="SUPFAM" id="SSF52540">
    <property type="entry name" value="P-loop containing nucleoside triphosphate hydrolases"/>
    <property type="match status" value="1"/>
</dbReference>
<dbReference type="FunFam" id="3.30.70.870:FF:000001">
    <property type="entry name" value="Elongation factor G"/>
    <property type="match status" value="1"/>
</dbReference>
<dbReference type="GO" id="GO:0003746">
    <property type="term" value="F:translation elongation factor activity"/>
    <property type="evidence" value="ECO:0007669"/>
    <property type="project" value="UniProtKB-UniRule"/>
</dbReference>
<dbReference type="Proteomes" id="UP000186309">
    <property type="component" value="Chromosome"/>
</dbReference>
<dbReference type="Gene3D" id="3.40.50.300">
    <property type="entry name" value="P-loop containing nucleotide triphosphate hydrolases"/>
    <property type="match status" value="1"/>
</dbReference>
<dbReference type="NCBIfam" id="NF009381">
    <property type="entry name" value="PRK12740.1-5"/>
    <property type="match status" value="1"/>
</dbReference>
<dbReference type="CDD" id="cd01886">
    <property type="entry name" value="EF-G"/>
    <property type="match status" value="1"/>
</dbReference>
<dbReference type="Gene3D" id="3.30.230.10">
    <property type="match status" value="1"/>
</dbReference>
<dbReference type="OrthoDB" id="9804431at2"/>
<dbReference type="Pfam" id="PF00679">
    <property type="entry name" value="EFG_C"/>
    <property type="match status" value="1"/>
</dbReference>
<dbReference type="PANTHER" id="PTHR43261">
    <property type="entry name" value="TRANSLATION ELONGATION FACTOR G-RELATED"/>
    <property type="match status" value="1"/>
</dbReference>
<dbReference type="EMBL" id="CP019082">
    <property type="protein sequence ID" value="APW61161.1"/>
    <property type="molecule type" value="Genomic_DNA"/>
</dbReference>
<dbReference type="GO" id="GO:0032790">
    <property type="term" value="P:ribosome disassembly"/>
    <property type="evidence" value="ECO:0007669"/>
    <property type="project" value="TreeGrafter"/>
</dbReference>
<comment type="similarity">
    <text evidence="1 7">Belongs to the TRAFAC class translation factor GTPase superfamily. Classic translation factor GTPase family. EF-G/EF-2 subfamily.</text>
</comment>
<dbReference type="NCBIfam" id="TIGR00231">
    <property type="entry name" value="small_GTP"/>
    <property type="match status" value="1"/>
</dbReference>
<protein>
    <recommendedName>
        <fullName evidence="7 8">Elongation factor G</fullName>
        <shortName evidence="7">EF-G</shortName>
    </recommendedName>
</protein>
<keyword evidence="5 7" id="KW-0342">GTP-binding</keyword>
<dbReference type="InterPro" id="IPR004540">
    <property type="entry name" value="Transl_elong_EFG/EF2"/>
</dbReference>
<dbReference type="InterPro" id="IPR014721">
    <property type="entry name" value="Ribsml_uS5_D2-typ_fold_subgr"/>
</dbReference>
<evidence type="ECO:0000256" key="7">
    <source>
        <dbReference type="HAMAP-Rule" id="MF_00054"/>
    </source>
</evidence>
<dbReference type="InterPro" id="IPR005225">
    <property type="entry name" value="Small_GTP-bd"/>
</dbReference>
<dbReference type="RefSeq" id="WP_076346310.1">
    <property type="nucleotide sequence ID" value="NZ_CP019082.1"/>
</dbReference>
<dbReference type="AlphaFoldDB" id="A0A1U7CQG0"/>
<dbReference type="NCBIfam" id="TIGR00484">
    <property type="entry name" value="EF-G"/>
    <property type="match status" value="1"/>
</dbReference>
<comment type="function">
    <text evidence="6 7">Catalyzes the GTP-dependent ribosomal translocation step during translation elongation. During this step, the ribosome changes from the pre-translocational (PRE) to the post-translocational (POST) state as the newly formed A-site-bound peptidyl-tRNA and P-site-bound deacylated tRNA move to the P and E sites, respectively. Catalyzes the coordinated movement of the two tRNA molecules, the mRNA and conformational changes in the ribosome.</text>
</comment>
<reference evidence="11" key="1">
    <citation type="submission" date="2016-12" db="EMBL/GenBank/DDBJ databases">
        <title>Comparative genomics of four Isosphaeraceae planctomycetes: a common pool of plasmids and glycoside hydrolase genes.</title>
        <authorList>
            <person name="Ivanova A."/>
        </authorList>
    </citation>
    <scope>NUCLEOTIDE SEQUENCE [LARGE SCALE GENOMIC DNA]</scope>
    <source>
        <strain evidence="11">PX4</strain>
    </source>
</reference>
<dbReference type="InterPro" id="IPR000795">
    <property type="entry name" value="T_Tr_GTP-bd_dom"/>
</dbReference>
<evidence type="ECO:0000256" key="2">
    <source>
        <dbReference type="ARBA" id="ARBA00022741"/>
    </source>
</evidence>
<dbReference type="FunFam" id="3.30.70.240:FF:000001">
    <property type="entry name" value="Elongation factor G"/>
    <property type="match status" value="1"/>
</dbReference>
<sequence length="706" mass="77617">MASDDVTTDLRRIRNIGIIAHIDAGKTTTTERILYYTGEIHRMGDVDKGNTTTDYLEEERERGITIVAAAITCHWKDAEGQATTINIIDTPGHVDFTAEVERSLRVLDGAVVIFSAVEGVEAQSETVWRQAAKYQVPRLCFINKMDRIGAEFDRVFGEITDRLEGHPIPIQIPIGAGPEGTMGEFQGLIDLITMKALFFKTEDLGSTMTVAEIPDELRLDADAWRETMLNSLSEFDETFAENYMAHLDGAELTEAMIHDALRRATLTGRAQPVLCGSSFKYVGVQRLLNAVSAYLPSPLDKPPIIGHHPKKGTEIVRKPSPDEPFCGLVFKITNDAHGDLSFVRVYSGVLKAGTRAYNPGRDKKENCSRLYHIRADDREQIAEATTGDIVGVVGLKDCVTGDTLCDAAHPILLERIEFPETVISMSIEPVSSADKGKLADTLNSLAREDPTFSYKVNEETGQTLISGMGELHLEILKNRMTRDFKLKVHVGRPRVSYRETIKKAVKRVEGACVRQTGGTGLYAKIKVDVEPEVQPKGAPVLHFVNKMKGGVIPGEYVPAIELGLREEAKSGGKTGYPLVDLKVTLVDGDYHDVDSSDMAFRFAASDALRQAIEEAGPVLLEPIMRLEVVTPEDYLGNITADLASRRALIDRTSTRGKLMVIDARAPLKEMFGYSTTVRSLSQGRASYTMEPLEYAAAPESMLAALT</sequence>
<keyword evidence="4 7" id="KW-0648">Protein biosynthesis</keyword>
<dbReference type="GO" id="GO:0005737">
    <property type="term" value="C:cytoplasm"/>
    <property type="evidence" value="ECO:0007669"/>
    <property type="project" value="UniProtKB-SubCell"/>
</dbReference>